<evidence type="ECO:0000313" key="4">
    <source>
        <dbReference type="EMBL" id="KWD96206.1"/>
    </source>
</evidence>
<comment type="similarity">
    <text evidence="1">Belongs to the glycosyltransferase 2 family.</text>
</comment>
<dbReference type="PANTHER" id="PTHR43179">
    <property type="entry name" value="RHAMNOSYLTRANSFERASE WBBL"/>
    <property type="match status" value="1"/>
</dbReference>
<keyword evidence="2" id="KW-0328">Glycosyltransferase</keyword>
<dbReference type="GO" id="GO:0016757">
    <property type="term" value="F:glycosyltransferase activity"/>
    <property type="evidence" value="ECO:0007669"/>
    <property type="project" value="UniProtKB-KW"/>
</dbReference>
<evidence type="ECO:0000313" key="5">
    <source>
        <dbReference type="Proteomes" id="UP000062998"/>
    </source>
</evidence>
<name>A0A107G2S3_9BURK</name>
<dbReference type="Gene3D" id="3.90.550.10">
    <property type="entry name" value="Spore Coat Polysaccharide Biosynthesis Protein SpsA, Chain A"/>
    <property type="match status" value="1"/>
</dbReference>
<dbReference type="EMBL" id="LPIX01000094">
    <property type="protein sequence ID" value="KWD96206.1"/>
    <property type="molecule type" value="Genomic_DNA"/>
</dbReference>
<evidence type="ECO:0000256" key="3">
    <source>
        <dbReference type="ARBA" id="ARBA00022679"/>
    </source>
</evidence>
<evidence type="ECO:0000256" key="2">
    <source>
        <dbReference type="ARBA" id="ARBA00022676"/>
    </source>
</evidence>
<protein>
    <submittedName>
        <fullName evidence="4">Rhamnosyl transferase</fullName>
    </submittedName>
</protein>
<sequence>MIIDNGSANLNDWRHVLPASNFHVIDQGINAGIAAALNTGLRTVREFGTAEFAVLFDQDSAPSDAMVDQLEQYHDELTQHHQPVAQIGPYFFEQNRNHYLPFIEFAYGVPLRKHARRNVRWTTADYLITSGSLVPLSAIDRVGSLDESLFIDYVDIEWGLRAKAAGLQSYGVYDVRMHHSIGERALRLASIRVAMHKPIRRYYYYRNALLLCRRRYVPVAWKIHEVARLSVKFWIFALFSPRRSADVRMMIRGILDGLRGRSGKYDEQRAGRPH</sequence>
<gene>
    <name evidence="4" type="ORF">WL73_24210</name>
</gene>
<dbReference type="Proteomes" id="UP000062998">
    <property type="component" value="Unassembled WGS sequence"/>
</dbReference>
<comment type="caution">
    <text evidence="4">The sequence shown here is derived from an EMBL/GenBank/DDBJ whole genome shotgun (WGS) entry which is preliminary data.</text>
</comment>
<dbReference type="SUPFAM" id="SSF53448">
    <property type="entry name" value="Nucleotide-diphospho-sugar transferases"/>
    <property type="match status" value="1"/>
</dbReference>
<evidence type="ECO:0000256" key="1">
    <source>
        <dbReference type="ARBA" id="ARBA00006739"/>
    </source>
</evidence>
<dbReference type="PANTHER" id="PTHR43179:SF12">
    <property type="entry name" value="GALACTOFURANOSYLTRANSFERASE GLFT2"/>
    <property type="match status" value="1"/>
</dbReference>
<keyword evidence="3 4" id="KW-0808">Transferase</keyword>
<dbReference type="InterPro" id="IPR029044">
    <property type="entry name" value="Nucleotide-diphossugar_trans"/>
</dbReference>
<accession>A0A107G2S3</accession>
<proteinExistence type="inferred from homology"/>
<dbReference type="AlphaFoldDB" id="A0A107G2S3"/>
<reference evidence="4 5" key="1">
    <citation type="submission" date="2015-11" db="EMBL/GenBank/DDBJ databases">
        <title>Expanding the genomic diversity of Burkholderia species for the development of highly accurate diagnostics.</title>
        <authorList>
            <person name="Sahl J."/>
            <person name="Keim P."/>
            <person name="Wagner D."/>
        </authorList>
    </citation>
    <scope>NUCLEOTIDE SEQUENCE [LARGE SCALE GENOMIC DNA]</scope>
    <source>
        <strain evidence="4 5">MSMB2167WGS</strain>
    </source>
</reference>
<organism evidence="4 5">
    <name type="scientific">Burkholderia ubonensis</name>
    <dbReference type="NCBI Taxonomy" id="101571"/>
    <lineage>
        <taxon>Bacteria</taxon>
        <taxon>Pseudomonadati</taxon>
        <taxon>Pseudomonadota</taxon>
        <taxon>Betaproteobacteria</taxon>
        <taxon>Burkholderiales</taxon>
        <taxon>Burkholderiaceae</taxon>
        <taxon>Burkholderia</taxon>
        <taxon>Burkholderia cepacia complex</taxon>
    </lineage>
</organism>